<proteinExistence type="predicted"/>
<dbReference type="EMBL" id="LABZ01000028">
    <property type="protein sequence ID" value="KMO44027.1"/>
    <property type="molecule type" value="Genomic_DNA"/>
</dbReference>
<comment type="caution">
    <text evidence="1">The sequence shown here is derived from an EMBL/GenBank/DDBJ whole genome shotgun (WGS) entry which is preliminary data.</text>
</comment>
<dbReference type="Proteomes" id="UP000036449">
    <property type="component" value="Unassembled WGS sequence"/>
</dbReference>
<reference evidence="1 2" key="1">
    <citation type="submission" date="2015-03" db="EMBL/GenBank/DDBJ databases">
        <title>Genome sequencing of Methylobacterium tarhaniae DSM 25844.</title>
        <authorList>
            <person name="Chaudhry V."/>
            <person name="Patil P.B."/>
        </authorList>
    </citation>
    <scope>NUCLEOTIDE SEQUENCE [LARGE SCALE GENOMIC DNA]</scope>
    <source>
        <strain evidence="1 2">DSM 25844</strain>
    </source>
</reference>
<keyword evidence="2" id="KW-1185">Reference proteome</keyword>
<dbReference type="PATRIC" id="fig|1187852.3.peg.4076"/>
<gene>
    <name evidence="1" type="ORF">VQ03_05425</name>
</gene>
<sequence length="71" mass="7869">MREYLVTFHKVVSDDIGHDRRVLQQQAVIAAPCPVSALTMAKTLFCETAGIVDWRLRADSCEVVVLTDHAA</sequence>
<name>A0A0J6TDU2_9HYPH</name>
<organism evidence="1 2">
    <name type="scientific">Methylobacterium tarhaniae</name>
    <dbReference type="NCBI Taxonomy" id="1187852"/>
    <lineage>
        <taxon>Bacteria</taxon>
        <taxon>Pseudomonadati</taxon>
        <taxon>Pseudomonadota</taxon>
        <taxon>Alphaproteobacteria</taxon>
        <taxon>Hyphomicrobiales</taxon>
        <taxon>Methylobacteriaceae</taxon>
        <taxon>Methylobacterium</taxon>
    </lineage>
</organism>
<evidence type="ECO:0000313" key="1">
    <source>
        <dbReference type="EMBL" id="KMO44027.1"/>
    </source>
</evidence>
<evidence type="ECO:0000313" key="2">
    <source>
        <dbReference type="Proteomes" id="UP000036449"/>
    </source>
</evidence>
<protein>
    <submittedName>
        <fullName evidence="1">Neuroendocrine-specific golgi family protein P55 (NESP55)</fullName>
    </submittedName>
</protein>
<dbReference type="AlphaFoldDB" id="A0A0J6TDU2"/>
<accession>A0A0J6TDU2</accession>
<dbReference type="OrthoDB" id="8239381at2"/>